<keyword evidence="2" id="KW-0812">Transmembrane</keyword>
<name>A0A1I6GPQ4_9EURY</name>
<dbReference type="AlphaFoldDB" id="A0A1I6GPQ4"/>
<evidence type="ECO:0000259" key="3">
    <source>
        <dbReference type="Pfam" id="PF19701"/>
    </source>
</evidence>
<dbReference type="OrthoDB" id="313462at2157"/>
<dbReference type="RefSeq" id="WP_177232551.1">
    <property type="nucleotide sequence ID" value="NZ_FOYT01000001.1"/>
</dbReference>
<sequence>MVCAKMRKLWYGFLVAYGLVTVVAPRIVTRLSVRKGLRGFENTEELEPTDWYVRAVRASGVGMLAAGGTGLLLEGRAEAREATAEVEAGDETAAAETTDDRADDDGTTDDESV</sequence>
<reference evidence="5" key="1">
    <citation type="submission" date="2016-10" db="EMBL/GenBank/DDBJ databases">
        <authorList>
            <person name="Varghese N."/>
            <person name="Submissions S."/>
        </authorList>
    </citation>
    <scope>NUCLEOTIDE SEQUENCE [LARGE SCALE GENOMIC DNA]</scope>
    <source>
        <strain evidence="5">CGMCC 1.7736</strain>
    </source>
</reference>
<keyword evidence="2" id="KW-0472">Membrane</keyword>
<proteinExistence type="predicted"/>
<feature type="region of interest" description="Disordered" evidence="1">
    <location>
        <begin position="81"/>
        <end position="113"/>
    </location>
</feature>
<accession>A0A1I6GPQ4</accession>
<dbReference type="Pfam" id="PF19701">
    <property type="entry name" value="DUF6199"/>
    <property type="match status" value="1"/>
</dbReference>
<keyword evidence="5" id="KW-1185">Reference proteome</keyword>
<dbReference type="Proteomes" id="UP000198531">
    <property type="component" value="Unassembled WGS sequence"/>
</dbReference>
<organism evidence="4 5">
    <name type="scientific">Halogeometricum rufum</name>
    <dbReference type="NCBI Taxonomy" id="553469"/>
    <lineage>
        <taxon>Archaea</taxon>
        <taxon>Methanobacteriati</taxon>
        <taxon>Methanobacteriota</taxon>
        <taxon>Stenosarchaea group</taxon>
        <taxon>Halobacteria</taxon>
        <taxon>Halobacteriales</taxon>
        <taxon>Haloferacaceae</taxon>
        <taxon>Halogeometricum</taxon>
    </lineage>
</organism>
<protein>
    <recommendedName>
        <fullName evidence="3">DUF6199 domain-containing protein</fullName>
    </recommendedName>
</protein>
<feature type="transmembrane region" description="Helical" evidence="2">
    <location>
        <begin position="9"/>
        <end position="28"/>
    </location>
</feature>
<evidence type="ECO:0000313" key="4">
    <source>
        <dbReference type="EMBL" id="SFR44091.1"/>
    </source>
</evidence>
<dbReference type="STRING" id="553469.SAMN04487947_1474"/>
<evidence type="ECO:0000256" key="2">
    <source>
        <dbReference type="SAM" id="Phobius"/>
    </source>
</evidence>
<dbReference type="InterPro" id="IPR045679">
    <property type="entry name" value="DUF6199"/>
</dbReference>
<gene>
    <name evidence="4" type="ORF">SAMN04487947_1474</name>
</gene>
<evidence type="ECO:0000313" key="5">
    <source>
        <dbReference type="Proteomes" id="UP000198531"/>
    </source>
</evidence>
<evidence type="ECO:0000256" key="1">
    <source>
        <dbReference type="SAM" id="MobiDB-lite"/>
    </source>
</evidence>
<feature type="compositionally biased region" description="Acidic residues" evidence="1">
    <location>
        <begin position="101"/>
        <end position="113"/>
    </location>
</feature>
<keyword evidence="2" id="KW-1133">Transmembrane helix</keyword>
<feature type="domain" description="DUF6199" evidence="3">
    <location>
        <begin position="13"/>
        <end position="72"/>
    </location>
</feature>
<dbReference type="EMBL" id="FOYT01000001">
    <property type="protein sequence ID" value="SFR44091.1"/>
    <property type="molecule type" value="Genomic_DNA"/>
</dbReference>